<dbReference type="STRING" id="54914.AV540_19195"/>
<organism evidence="6 7">
    <name type="scientific">Brevibacillus parabrevis</name>
    <dbReference type="NCBI Taxonomy" id="54914"/>
    <lineage>
        <taxon>Bacteria</taxon>
        <taxon>Bacillati</taxon>
        <taxon>Bacillota</taxon>
        <taxon>Bacilli</taxon>
        <taxon>Bacillales</taxon>
        <taxon>Paenibacillaceae</taxon>
        <taxon>Brevibacillus</taxon>
    </lineage>
</organism>
<evidence type="ECO:0000256" key="2">
    <source>
        <dbReference type="ARBA" id="ARBA00022840"/>
    </source>
</evidence>
<accession>A0A4Y3PN11</accession>
<comment type="caution">
    <text evidence="6">The sequence shown here is derived from an EMBL/GenBank/DDBJ whole genome shotgun (WGS) entry which is preliminary data.</text>
</comment>
<dbReference type="SMART" id="SM00382">
    <property type="entry name" value="AAA"/>
    <property type="match status" value="1"/>
</dbReference>
<dbReference type="GO" id="GO:0005524">
    <property type="term" value="F:ATP binding"/>
    <property type="evidence" value="ECO:0007669"/>
    <property type="project" value="UniProtKB-KW"/>
</dbReference>
<dbReference type="InterPro" id="IPR002197">
    <property type="entry name" value="HTH_Fis"/>
</dbReference>
<dbReference type="InterPro" id="IPR009057">
    <property type="entry name" value="Homeodomain-like_sf"/>
</dbReference>
<dbReference type="Gene3D" id="3.40.50.300">
    <property type="entry name" value="P-loop containing nucleotide triphosphate hydrolases"/>
    <property type="match status" value="1"/>
</dbReference>
<dbReference type="InterPro" id="IPR002078">
    <property type="entry name" value="Sigma_54_int"/>
</dbReference>
<evidence type="ECO:0000256" key="4">
    <source>
        <dbReference type="ARBA" id="ARBA00023163"/>
    </source>
</evidence>
<proteinExistence type="predicted"/>
<dbReference type="PANTHER" id="PTHR32071">
    <property type="entry name" value="TRANSCRIPTIONAL REGULATORY PROTEIN"/>
    <property type="match status" value="1"/>
</dbReference>
<keyword evidence="1" id="KW-0547">Nucleotide-binding</keyword>
<dbReference type="InterPro" id="IPR025944">
    <property type="entry name" value="Sigma_54_int_dom_CS"/>
</dbReference>
<dbReference type="GO" id="GO:0006355">
    <property type="term" value="P:regulation of DNA-templated transcription"/>
    <property type="evidence" value="ECO:0007669"/>
    <property type="project" value="InterPro"/>
</dbReference>
<dbReference type="Pfam" id="PF25601">
    <property type="entry name" value="AAA_lid_14"/>
    <property type="match status" value="1"/>
</dbReference>
<dbReference type="EMBL" id="BJMH01000026">
    <property type="protein sequence ID" value="GEB34707.1"/>
    <property type="molecule type" value="Genomic_DNA"/>
</dbReference>
<dbReference type="Gene3D" id="1.10.8.60">
    <property type="match status" value="1"/>
</dbReference>
<dbReference type="Gene3D" id="1.10.10.60">
    <property type="entry name" value="Homeodomain-like"/>
    <property type="match status" value="1"/>
</dbReference>
<dbReference type="InterPro" id="IPR058031">
    <property type="entry name" value="AAA_lid_NorR"/>
</dbReference>
<evidence type="ECO:0000256" key="1">
    <source>
        <dbReference type="ARBA" id="ARBA00022741"/>
    </source>
</evidence>
<dbReference type="InterPro" id="IPR003593">
    <property type="entry name" value="AAA+_ATPase"/>
</dbReference>
<evidence type="ECO:0000256" key="3">
    <source>
        <dbReference type="ARBA" id="ARBA00023015"/>
    </source>
</evidence>
<reference evidence="6 7" key="1">
    <citation type="submission" date="2019-06" db="EMBL/GenBank/DDBJ databases">
        <title>Whole genome shotgun sequence of Brevibacillus parabrevis NBRC 12334.</title>
        <authorList>
            <person name="Hosoyama A."/>
            <person name="Uohara A."/>
            <person name="Ohji S."/>
            <person name="Ichikawa N."/>
        </authorList>
    </citation>
    <scope>NUCLEOTIDE SEQUENCE [LARGE SCALE GENOMIC DNA]</scope>
    <source>
        <strain evidence="6 7">NBRC 12334</strain>
    </source>
</reference>
<evidence type="ECO:0000313" key="6">
    <source>
        <dbReference type="EMBL" id="GEB34707.1"/>
    </source>
</evidence>
<dbReference type="InterPro" id="IPR027417">
    <property type="entry name" value="P-loop_NTPase"/>
</dbReference>
<dbReference type="Pfam" id="PF00158">
    <property type="entry name" value="Sigma54_activat"/>
    <property type="match status" value="1"/>
</dbReference>
<evidence type="ECO:0000313" key="7">
    <source>
        <dbReference type="Proteomes" id="UP000316882"/>
    </source>
</evidence>
<keyword evidence="3" id="KW-0805">Transcription regulation</keyword>
<name>A0A4Y3PN11_BREPA</name>
<dbReference type="SUPFAM" id="SSF46689">
    <property type="entry name" value="Homeodomain-like"/>
    <property type="match status" value="1"/>
</dbReference>
<evidence type="ECO:0000259" key="5">
    <source>
        <dbReference type="PROSITE" id="PS50045"/>
    </source>
</evidence>
<keyword evidence="2" id="KW-0067">ATP-binding</keyword>
<gene>
    <name evidence="6" type="ORF">BPA01_42870</name>
</gene>
<dbReference type="FunFam" id="3.40.50.300:FF:000006">
    <property type="entry name" value="DNA-binding transcriptional regulator NtrC"/>
    <property type="match status" value="1"/>
</dbReference>
<dbReference type="CDD" id="cd00009">
    <property type="entry name" value="AAA"/>
    <property type="match status" value="1"/>
</dbReference>
<dbReference type="GO" id="GO:0043565">
    <property type="term" value="F:sequence-specific DNA binding"/>
    <property type="evidence" value="ECO:0007669"/>
    <property type="project" value="InterPro"/>
</dbReference>
<dbReference type="AlphaFoldDB" id="A0A4Y3PN11"/>
<dbReference type="Proteomes" id="UP000316882">
    <property type="component" value="Unassembled WGS sequence"/>
</dbReference>
<dbReference type="PROSITE" id="PS00688">
    <property type="entry name" value="SIGMA54_INTERACT_3"/>
    <property type="match status" value="1"/>
</dbReference>
<dbReference type="SUPFAM" id="SSF52540">
    <property type="entry name" value="P-loop containing nucleoside triphosphate hydrolases"/>
    <property type="match status" value="1"/>
</dbReference>
<protein>
    <recommendedName>
        <fullName evidence="5">Sigma-54 factor interaction domain-containing protein</fullName>
    </recommendedName>
</protein>
<sequence>MLFLWGEKSREPILALDAARTVVFASRTAREQCGLHTGMTLEEQWWTSLEKDWSIEEQSLEDAAGTRLYLLRTRTAPLPARTEPHVFPAIATNSPLYRKQLQTARIAAASLSHTLLLGETGCGKEVLAKAIHDSSPRKDGPFIAVNIASLPKDLLASELFGYADGAFTGAKKGGQIGKFEAANHGTLFLDEIGEMTLEHQVLLLRVLEEKKVTRLGSHTEKELDVRIIAATNRLLEEDVRNGLFRADLFYRLNVLPIRIPPLRERKEDIAALAKEFLGQLHEQYKGGPNALCETALLALHQHSWPGNIRELRNVMERAFLHAFSEARISVQHLPPEWAWTTSTEQAPQADDPSPLLRTLEKQTILQAIQDAPSMSAAAKKLGIARSTLYRKMGELGIGQLSDSRA</sequence>
<feature type="domain" description="Sigma-54 factor interaction" evidence="5">
    <location>
        <begin position="90"/>
        <end position="320"/>
    </location>
</feature>
<keyword evidence="7" id="KW-1185">Reference proteome</keyword>
<dbReference type="Pfam" id="PF02954">
    <property type="entry name" value="HTH_8"/>
    <property type="match status" value="1"/>
</dbReference>
<dbReference type="PROSITE" id="PS50045">
    <property type="entry name" value="SIGMA54_INTERACT_4"/>
    <property type="match status" value="1"/>
</dbReference>
<keyword evidence="4" id="KW-0804">Transcription</keyword>